<organism evidence="3 4">
    <name type="scientific">Paludibacterium denitrificans</name>
    <dbReference type="NCBI Taxonomy" id="2675226"/>
    <lineage>
        <taxon>Bacteria</taxon>
        <taxon>Pseudomonadati</taxon>
        <taxon>Pseudomonadota</taxon>
        <taxon>Betaproteobacteria</taxon>
        <taxon>Neisseriales</taxon>
        <taxon>Chromobacteriaceae</taxon>
        <taxon>Paludibacterium</taxon>
    </lineage>
</organism>
<accession>A0A844GGI3</accession>
<protein>
    <submittedName>
        <fullName evidence="3">Uncharacterized protein</fullName>
    </submittedName>
</protein>
<proteinExistence type="predicted"/>
<evidence type="ECO:0000256" key="2">
    <source>
        <dbReference type="SAM" id="Phobius"/>
    </source>
</evidence>
<dbReference type="AlphaFoldDB" id="A0A844GGI3"/>
<dbReference type="Proteomes" id="UP000446658">
    <property type="component" value="Unassembled WGS sequence"/>
</dbReference>
<comment type="caution">
    <text evidence="3">The sequence shown here is derived from an EMBL/GenBank/DDBJ whole genome shotgun (WGS) entry which is preliminary data.</text>
</comment>
<feature type="transmembrane region" description="Helical" evidence="2">
    <location>
        <begin position="69"/>
        <end position="91"/>
    </location>
</feature>
<keyword evidence="2" id="KW-0812">Transmembrane</keyword>
<evidence type="ECO:0000313" key="3">
    <source>
        <dbReference type="EMBL" id="MTD33997.1"/>
    </source>
</evidence>
<keyword evidence="2" id="KW-0472">Membrane</keyword>
<dbReference type="RefSeq" id="WP_230371182.1">
    <property type="nucleotide sequence ID" value="NZ_WLYX01000001.1"/>
</dbReference>
<feature type="transmembrane region" description="Helical" evidence="2">
    <location>
        <begin position="111"/>
        <end position="127"/>
    </location>
</feature>
<gene>
    <name evidence="3" type="ORF">GKE73_16295</name>
</gene>
<dbReference type="EMBL" id="WLYX01000001">
    <property type="protein sequence ID" value="MTD33997.1"/>
    <property type="molecule type" value="Genomic_DNA"/>
</dbReference>
<evidence type="ECO:0000256" key="1">
    <source>
        <dbReference type="SAM" id="MobiDB-lite"/>
    </source>
</evidence>
<keyword evidence="2" id="KW-1133">Transmembrane helix</keyword>
<name>A0A844GGI3_9NEIS</name>
<evidence type="ECO:0000313" key="4">
    <source>
        <dbReference type="Proteomes" id="UP000446658"/>
    </source>
</evidence>
<keyword evidence="4" id="KW-1185">Reference proteome</keyword>
<sequence>MVDLSRSRSTASFRRPGAFGSPENKHPVVLITRLRHGIAEGHFGRNHLRASINGFCLCLASSCLSSLSAFFPATLSACLAVIAASEIVVTISRFEGINLAPISLADYVRRFLSALTFCLFSLIALVPL</sequence>
<reference evidence="3 4" key="1">
    <citation type="submission" date="2019-11" db="EMBL/GenBank/DDBJ databases">
        <title>Draft genome sequence of Paludibacterium sp. dN18-1.</title>
        <authorList>
            <person name="Im W.-T."/>
        </authorList>
    </citation>
    <scope>NUCLEOTIDE SEQUENCE [LARGE SCALE GENOMIC DNA]</scope>
    <source>
        <strain evidence="4">dN 18-1</strain>
    </source>
</reference>
<feature type="region of interest" description="Disordered" evidence="1">
    <location>
        <begin position="1"/>
        <end position="20"/>
    </location>
</feature>